<protein>
    <submittedName>
        <fullName evidence="1">Uncharacterized protein</fullName>
    </submittedName>
</protein>
<evidence type="ECO:0000313" key="2">
    <source>
        <dbReference type="Proteomes" id="UP001140011"/>
    </source>
</evidence>
<dbReference type="AlphaFoldDB" id="A0A9W8GT08"/>
<name>A0A9W8GT08_9FUNG</name>
<sequence>MSDVLNPKQLLSESTKFRILCVMFRHFSLEYNNIATLANPTSEAFQQLFGNTIAYQPNLRSAGDVLVSTLESFVSNQNSRIFCALSDLYEWHCSGMRYNILQLTLKHIHSIFKRPPYELRPYTRELTYAQRLVMIYHMCNPESWSLLVEAYTALYERQFQREWEDRAKFTYIAGSPLAIPPDICRTIHECTLASYALQPLAPLSSVDVANNISAHDDNNPAALGIKGGKVVKRRALSAATKTKSAQMAIRAAIAKPRSVSFASLASQAHFSPAAITTDNSAVSTDCASDFWLGAANFYPSSVNAADIPGLYQFGTSNVDSLPRLPLSGNFSEDTTALAEQLLQQQQQYRQENLAQFSQDDILSALGIGPLTSAVCHVSLATNPVLLAQASGSAVPATGAYNAQIATSKASTASGYNASVGSSYFQGDQK</sequence>
<gene>
    <name evidence="1" type="ORF">GGI19_003798</name>
</gene>
<reference evidence="1" key="1">
    <citation type="submission" date="2022-07" db="EMBL/GenBank/DDBJ databases">
        <title>Phylogenomic reconstructions and comparative analyses of Kickxellomycotina fungi.</title>
        <authorList>
            <person name="Reynolds N.K."/>
            <person name="Stajich J.E."/>
            <person name="Barry K."/>
            <person name="Grigoriev I.V."/>
            <person name="Crous P."/>
            <person name="Smith M.E."/>
        </authorList>
    </citation>
    <scope>NUCLEOTIDE SEQUENCE</scope>
    <source>
        <strain evidence="1">BCRC 34297</strain>
    </source>
</reference>
<organism evidence="1 2">
    <name type="scientific">Coemansia pectinata</name>
    <dbReference type="NCBI Taxonomy" id="1052879"/>
    <lineage>
        <taxon>Eukaryota</taxon>
        <taxon>Fungi</taxon>
        <taxon>Fungi incertae sedis</taxon>
        <taxon>Zoopagomycota</taxon>
        <taxon>Kickxellomycotina</taxon>
        <taxon>Kickxellomycetes</taxon>
        <taxon>Kickxellales</taxon>
        <taxon>Kickxellaceae</taxon>
        <taxon>Coemansia</taxon>
    </lineage>
</organism>
<dbReference type="Proteomes" id="UP001140011">
    <property type="component" value="Unassembled WGS sequence"/>
</dbReference>
<dbReference type="EMBL" id="JANBUH010000277">
    <property type="protein sequence ID" value="KAJ2752491.1"/>
    <property type="molecule type" value="Genomic_DNA"/>
</dbReference>
<proteinExistence type="predicted"/>
<accession>A0A9W8GT08</accession>
<dbReference type="OrthoDB" id="5521268at2759"/>
<comment type="caution">
    <text evidence="1">The sequence shown here is derived from an EMBL/GenBank/DDBJ whole genome shotgun (WGS) entry which is preliminary data.</text>
</comment>
<keyword evidence="2" id="KW-1185">Reference proteome</keyword>
<evidence type="ECO:0000313" key="1">
    <source>
        <dbReference type="EMBL" id="KAJ2752491.1"/>
    </source>
</evidence>